<comment type="caution">
    <text evidence="1">The sequence shown here is derived from an EMBL/GenBank/DDBJ whole genome shotgun (WGS) entry which is preliminary data.</text>
</comment>
<evidence type="ECO:0008006" key="3">
    <source>
        <dbReference type="Google" id="ProtNLM"/>
    </source>
</evidence>
<organism evidence="1 2">
    <name type="scientific">Acanthoscelides obtectus</name>
    <name type="common">Bean weevil</name>
    <name type="synonym">Bruchus obtectus</name>
    <dbReference type="NCBI Taxonomy" id="200917"/>
    <lineage>
        <taxon>Eukaryota</taxon>
        <taxon>Metazoa</taxon>
        <taxon>Ecdysozoa</taxon>
        <taxon>Arthropoda</taxon>
        <taxon>Hexapoda</taxon>
        <taxon>Insecta</taxon>
        <taxon>Pterygota</taxon>
        <taxon>Neoptera</taxon>
        <taxon>Endopterygota</taxon>
        <taxon>Coleoptera</taxon>
        <taxon>Polyphaga</taxon>
        <taxon>Cucujiformia</taxon>
        <taxon>Chrysomeloidea</taxon>
        <taxon>Chrysomelidae</taxon>
        <taxon>Bruchinae</taxon>
        <taxon>Bruchini</taxon>
        <taxon>Acanthoscelides</taxon>
    </lineage>
</organism>
<dbReference type="AlphaFoldDB" id="A0A9P0Q0I4"/>
<name>A0A9P0Q0I4_ACAOB</name>
<evidence type="ECO:0000313" key="1">
    <source>
        <dbReference type="EMBL" id="CAH2004134.1"/>
    </source>
</evidence>
<gene>
    <name evidence="1" type="ORF">ACAOBT_LOCUS27824</name>
</gene>
<evidence type="ECO:0000313" key="2">
    <source>
        <dbReference type="Proteomes" id="UP001152888"/>
    </source>
</evidence>
<dbReference type="OrthoDB" id="6777775at2759"/>
<proteinExistence type="predicted"/>
<protein>
    <recommendedName>
        <fullName evidence="3">DUF4371 domain-containing protein</fullName>
    </recommendedName>
</protein>
<sequence>SIFKGTSKEIQNDLLDCILEVCHEEIIKQINRVSYLAIIADETTDISGKTQLVSTKVLSHVVVSIEMKISHTNLKNILFVKWSAEIVTKDNIQLEAVSSFCMYMPAHFDYA</sequence>
<reference evidence="1" key="1">
    <citation type="submission" date="2022-03" db="EMBL/GenBank/DDBJ databases">
        <authorList>
            <person name="Sayadi A."/>
        </authorList>
    </citation>
    <scope>NUCLEOTIDE SEQUENCE</scope>
</reference>
<keyword evidence="2" id="KW-1185">Reference proteome</keyword>
<dbReference type="Proteomes" id="UP001152888">
    <property type="component" value="Unassembled WGS sequence"/>
</dbReference>
<feature type="non-terminal residue" evidence="1">
    <location>
        <position position="111"/>
    </location>
</feature>
<accession>A0A9P0Q0I4</accession>
<dbReference type="EMBL" id="CAKOFQ010007573">
    <property type="protein sequence ID" value="CAH2004134.1"/>
    <property type="molecule type" value="Genomic_DNA"/>
</dbReference>